<reference evidence="3" key="1">
    <citation type="journal article" date="2019" name="Int. J. Syst. Evol. Microbiol.">
        <title>The Global Catalogue of Microorganisms (GCM) 10K type strain sequencing project: providing services to taxonomists for standard genome sequencing and annotation.</title>
        <authorList>
            <consortium name="The Broad Institute Genomics Platform"/>
            <consortium name="The Broad Institute Genome Sequencing Center for Infectious Disease"/>
            <person name="Wu L."/>
            <person name="Ma J."/>
        </authorList>
    </citation>
    <scope>NUCLEOTIDE SEQUENCE [LARGE SCALE GENOMIC DNA]</scope>
    <source>
        <strain evidence="3">CCUG 60523</strain>
    </source>
</reference>
<evidence type="ECO:0000256" key="1">
    <source>
        <dbReference type="SAM" id="Phobius"/>
    </source>
</evidence>
<feature type="transmembrane region" description="Helical" evidence="1">
    <location>
        <begin position="300"/>
        <end position="321"/>
    </location>
</feature>
<feature type="transmembrane region" description="Helical" evidence="1">
    <location>
        <begin position="635"/>
        <end position="656"/>
    </location>
</feature>
<proteinExistence type="predicted"/>
<feature type="transmembrane region" description="Helical" evidence="1">
    <location>
        <begin position="863"/>
        <end position="881"/>
    </location>
</feature>
<feature type="transmembrane region" description="Helical" evidence="1">
    <location>
        <begin position="264"/>
        <end position="288"/>
    </location>
</feature>
<keyword evidence="1" id="KW-0812">Transmembrane</keyword>
<evidence type="ECO:0000313" key="3">
    <source>
        <dbReference type="Proteomes" id="UP001595805"/>
    </source>
</evidence>
<feature type="transmembrane region" description="Helical" evidence="1">
    <location>
        <begin position="758"/>
        <end position="780"/>
    </location>
</feature>
<keyword evidence="1" id="KW-1133">Transmembrane helix</keyword>
<protein>
    <submittedName>
        <fullName evidence="2">Uncharacterized protein</fullName>
    </submittedName>
</protein>
<feature type="transmembrane region" description="Helical" evidence="1">
    <location>
        <begin position="662"/>
        <end position="681"/>
    </location>
</feature>
<keyword evidence="3" id="KW-1185">Reference proteome</keyword>
<dbReference type="RefSeq" id="WP_377905191.1">
    <property type="nucleotide sequence ID" value="NZ_JBHRZS010000006.1"/>
</dbReference>
<keyword evidence="1" id="KW-0472">Membrane</keyword>
<comment type="caution">
    <text evidence="2">The sequence shown here is derived from an EMBL/GenBank/DDBJ whole genome shotgun (WGS) entry which is preliminary data.</text>
</comment>
<dbReference type="Proteomes" id="UP001595805">
    <property type="component" value="Unassembled WGS sequence"/>
</dbReference>
<feature type="transmembrane region" description="Helical" evidence="1">
    <location>
        <begin position="1138"/>
        <end position="1160"/>
    </location>
</feature>
<evidence type="ECO:0000313" key="2">
    <source>
        <dbReference type="EMBL" id="MFC3880121.1"/>
    </source>
</evidence>
<dbReference type="EMBL" id="JBHRZS010000006">
    <property type="protein sequence ID" value="MFC3880121.1"/>
    <property type="molecule type" value="Genomic_DNA"/>
</dbReference>
<feature type="transmembrane region" description="Helical" evidence="1">
    <location>
        <begin position="726"/>
        <end position="746"/>
    </location>
</feature>
<feature type="transmembrane region" description="Helical" evidence="1">
    <location>
        <begin position="6"/>
        <end position="25"/>
    </location>
</feature>
<sequence>MKLKTFKIWLFLLPLIAVIGVILFLQSTNNQKELEGQLIRSITATRNDAIRALDDYYAQVDSYFLRLGYSYYHEDKVMRREAKKIVSVFKRSDPSFSNLTLSRQGEESNLTLTKTGLRKQGYALQLTESQRSDFQNDSVQSGLKINKSFSSAANDQPYVDLEIPFEILLRKQQSNRQFSSLLLVDSSGNAVYPEEWKGVKVLQPKPIISDTTGTRSGVYVEQIDFSNQRYRSYVAPLNLEGLELYAVGMFEENIFQKVGLRINFLMLATLIFFLIILVAIIPILSILNLSKGDSLSQLKVINVGISLLGLALLLGFASSFFRNLPNATETVTPTINEMASLFRKGISNQKNLLATKTKNTNKIPPGENINEFLLVTSCQNDNPVHLIEKLVFAGTSIEPVDFSDTDGTKSFIDISDRAYANYFSSTNHGDEYYFGAHYSRGTGNLEAVMSKKGQVGYLNAITFGLQNIDPALNPQSGEDYISDDYRFLLFKEDGKILYKSDKIDIPISYLDEGLSGDMWTKISSLIKSNPDLNDSQSLETSLYLNGYQYSGVLRQIEREGFDQKIWMLFLVNENLTHVLSSLTSLESISLMVIYFLFLILLMVVQRLSSQTLSEKGFKVFLYNWLKPTDQNGPKLIFLFGSMLILGGVFVGIFYGFDMNHLGFLIFCCFMAVCVSLLNYLVNVINDDTTLGNFLKGLIHEYLPVLLMGVILCILGAIAIFMFEASFIPFALVFLLSFLLAFVWGMSNKKFQGYKVKGTEILPAFLCIWFIVIGFFPGYMIQSKTQLFESAIWNQTKVSENSGSPDSVKLNPTFVSFEKGRRQSMNQLTDLFDGKIQAFVAPNTMNFYRTLSAGIKPNLTGNTLWVLLGIFGAGIAFSYFITTIQNSIFYRFGPRFKNQNQFLKKSLSFVSCLDSSLIESKIIDAVEIDMLFDPELSQLKNIRWNSTYHIKNFHTQKDYGASLPLIQEMRQEFISKNSRLVISSGLSWKELFSLIPDNRTKVAFSEVFADFYFDFIPLKPENTPSNESLSNEDLLQKLRKRKSFYANIWSELNFDERLACYSFAMEGFFNPAQSDTLSSLNQKGVVIPKADSSQENTAKDTWTEWQLFSPMFRKFILSHITEKEAEEFKKFEKRFGNSSLIQISIVSFVLICFALIGIFDRNFFNEAYAYLTGSLGLLGSLYALLNRGLSGIKFGKSES</sequence>
<feature type="transmembrane region" description="Helical" evidence="1">
    <location>
        <begin position="701"/>
        <end position="720"/>
    </location>
</feature>
<name>A0ABV8AQ53_9BACT</name>
<organism evidence="2 3">
    <name type="scientific">Algoriphagus namhaensis</name>
    <dbReference type="NCBI Taxonomy" id="915353"/>
    <lineage>
        <taxon>Bacteria</taxon>
        <taxon>Pseudomonadati</taxon>
        <taxon>Bacteroidota</taxon>
        <taxon>Cytophagia</taxon>
        <taxon>Cytophagales</taxon>
        <taxon>Cyclobacteriaceae</taxon>
        <taxon>Algoriphagus</taxon>
    </lineage>
</organism>
<feature type="transmembrane region" description="Helical" evidence="1">
    <location>
        <begin position="1166"/>
        <end position="1184"/>
    </location>
</feature>
<feature type="transmembrane region" description="Helical" evidence="1">
    <location>
        <begin position="588"/>
        <end position="608"/>
    </location>
</feature>
<gene>
    <name evidence="2" type="ORF">ACFOSV_08035</name>
</gene>
<accession>A0ABV8AQ53</accession>